<dbReference type="EMBL" id="UYYB01095059">
    <property type="protein sequence ID" value="VDM75221.1"/>
    <property type="molecule type" value="Genomic_DNA"/>
</dbReference>
<proteinExistence type="predicted"/>
<protein>
    <submittedName>
        <fullName evidence="1">Uncharacterized protein</fullName>
    </submittedName>
</protein>
<gene>
    <name evidence="1" type="ORF">SVUK_LOCUS10219</name>
</gene>
<reference evidence="1 2" key="1">
    <citation type="submission" date="2018-11" db="EMBL/GenBank/DDBJ databases">
        <authorList>
            <consortium name="Pathogen Informatics"/>
        </authorList>
    </citation>
    <scope>NUCLEOTIDE SEQUENCE [LARGE SCALE GENOMIC DNA]</scope>
</reference>
<evidence type="ECO:0000313" key="2">
    <source>
        <dbReference type="Proteomes" id="UP000270094"/>
    </source>
</evidence>
<evidence type="ECO:0000313" key="1">
    <source>
        <dbReference type="EMBL" id="VDM75221.1"/>
    </source>
</evidence>
<dbReference type="Proteomes" id="UP000270094">
    <property type="component" value="Unassembled WGS sequence"/>
</dbReference>
<accession>A0A3P7IQM9</accession>
<dbReference type="AlphaFoldDB" id="A0A3P7IQM9"/>
<sequence length="88" mass="10250">MKTDMRQLTDGEEISSWNAGGAGSICIRSYQLFWLLRLYPLHKKTITIINHYSLTSAADDLELDAFKENLEKVIHKENYFYKYGVTLM</sequence>
<organism evidence="1 2">
    <name type="scientific">Strongylus vulgaris</name>
    <name type="common">Blood worm</name>
    <dbReference type="NCBI Taxonomy" id="40348"/>
    <lineage>
        <taxon>Eukaryota</taxon>
        <taxon>Metazoa</taxon>
        <taxon>Ecdysozoa</taxon>
        <taxon>Nematoda</taxon>
        <taxon>Chromadorea</taxon>
        <taxon>Rhabditida</taxon>
        <taxon>Rhabditina</taxon>
        <taxon>Rhabditomorpha</taxon>
        <taxon>Strongyloidea</taxon>
        <taxon>Strongylidae</taxon>
        <taxon>Strongylus</taxon>
    </lineage>
</organism>
<keyword evidence="2" id="KW-1185">Reference proteome</keyword>
<name>A0A3P7IQM9_STRVU</name>